<reference evidence="1 2" key="1">
    <citation type="submission" date="2016-07" db="EMBL/GenBank/DDBJ databases">
        <title>Pervasive Adenine N6-methylation of Active Genes in Fungi.</title>
        <authorList>
            <consortium name="DOE Joint Genome Institute"/>
            <person name="Mondo S.J."/>
            <person name="Dannebaum R.O."/>
            <person name="Kuo R.C."/>
            <person name="Labutti K."/>
            <person name="Haridas S."/>
            <person name="Kuo A."/>
            <person name="Salamov A."/>
            <person name="Ahrendt S.R."/>
            <person name="Lipzen A."/>
            <person name="Sullivan W."/>
            <person name="Andreopoulos W.B."/>
            <person name="Clum A."/>
            <person name="Lindquist E."/>
            <person name="Daum C."/>
            <person name="Ramamoorthy G.K."/>
            <person name="Gryganskyi A."/>
            <person name="Culley D."/>
            <person name="Magnuson J.K."/>
            <person name="James T.Y."/>
            <person name="O'Malley M.A."/>
            <person name="Stajich J.E."/>
            <person name="Spatafora J.W."/>
            <person name="Visel A."/>
            <person name="Grigoriev I.V."/>
        </authorList>
    </citation>
    <scope>NUCLEOTIDE SEQUENCE [LARGE SCALE GENOMIC DNA]</scope>
    <source>
        <strain evidence="1 2">CBS 115471</strain>
    </source>
</reference>
<comment type="caution">
    <text evidence="1">The sequence shown here is derived from an EMBL/GenBank/DDBJ whole genome shotgun (WGS) entry which is preliminary data.</text>
</comment>
<protein>
    <submittedName>
        <fullName evidence="1">Uncharacterized protein</fullName>
    </submittedName>
</protein>
<accession>A0A1Y1ZYH5</accession>
<proteinExistence type="predicted"/>
<dbReference type="EMBL" id="MCFA01000026">
    <property type="protein sequence ID" value="ORY15264.1"/>
    <property type="molecule type" value="Genomic_DNA"/>
</dbReference>
<dbReference type="Proteomes" id="UP000193144">
    <property type="component" value="Unassembled WGS sequence"/>
</dbReference>
<organism evidence="1 2">
    <name type="scientific">Clohesyomyces aquaticus</name>
    <dbReference type="NCBI Taxonomy" id="1231657"/>
    <lineage>
        <taxon>Eukaryota</taxon>
        <taxon>Fungi</taxon>
        <taxon>Dikarya</taxon>
        <taxon>Ascomycota</taxon>
        <taxon>Pezizomycotina</taxon>
        <taxon>Dothideomycetes</taxon>
        <taxon>Pleosporomycetidae</taxon>
        <taxon>Pleosporales</taxon>
        <taxon>Lindgomycetaceae</taxon>
        <taxon>Clohesyomyces</taxon>
    </lineage>
</organism>
<gene>
    <name evidence="1" type="ORF">BCR34DRAFT_183073</name>
</gene>
<sequence length="155" mass="17009">MALCYSLKVMRAMQRTSKVPGLRWHVHVPHQRFRKGHPTALCGTKARWRGGWEMRQGLTGVKKPSVGGSVHVMIQKGVQTRVRPHVRGLYGTTERGNVGSSLLIECALAADAALPGQRGIGDRVWLVKGSENQGRCWACRKKLSGSPVGQTGECR</sequence>
<evidence type="ECO:0000313" key="1">
    <source>
        <dbReference type="EMBL" id="ORY15264.1"/>
    </source>
</evidence>
<evidence type="ECO:0000313" key="2">
    <source>
        <dbReference type="Proteomes" id="UP000193144"/>
    </source>
</evidence>
<dbReference type="AlphaFoldDB" id="A0A1Y1ZYH5"/>
<name>A0A1Y1ZYH5_9PLEO</name>
<keyword evidence="2" id="KW-1185">Reference proteome</keyword>